<dbReference type="InterPro" id="IPR027417">
    <property type="entry name" value="P-loop_NTPase"/>
</dbReference>
<evidence type="ECO:0000313" key="14">
    <source>
        <dbReference type="WormBase" id="SRAE_1000082300"/>
    </source>
</evidence>
<keyword evidence="6 8" id="KW-0067">ATP-binding</keyword>
<evidence type="ECO:0000256" key="7">
    <source>
        <dbReference type="ARBA" id="ARBA00023242"/>
    </source>
</evidence>
<dbReference type="InterPro" id="IPR012340">
    <property type="entry name" value="NA-bd_OB-fold"/>
</dbReference>
<sequence length="655" mass="72806">MALTNPFNNANNNLRSDGSQSTPILGPEWEDLASTACIIRRQLEKMKKDYLASQKLFKNQKKRCIENVLKENNDLTAILTNTRIIKSVLESSSTISMTTLAGILRYVQPMLFSSYTESQAVAVNLLKIIKDQYWKDILKTCKLEVDDFADFKEQARVNNARKAKDLLANIAMNATGVRLHSASNAYILNTFSTVFLTPKPMEHSEATPVIEEVQNVSVRRRISTHFHLKGLGLAFEPGNLDPIEVDTNFIGQINARYACSIIVDVVKAKQFSGKAILLAGPPGSGKTALAYAMTKDLGDSVPFNIMSASDVYSAEVKKTEVLMEHFRKSIAVQLKERKKVYEGEVVSITPVETKNPVHNFGKTYSHVVICLKAGKGSRTLKLDTSIYEEILKTNSGNVKRMGKCDDYRGDFDIETDEYVPRPKGDVIKEKDIVQHVTLHELDVANARPSMKNSQLMSLLSQIGRNKMTEITERLRDEVDKSVDQLVKDGVAEIIPGVLFVDEAHMLDNECCSFIHRAIEDDKSPLVVLATNRGKTKMIDANDPGFHGLPKDLLDRLVIIQTSNYSPEEVTKIVSIRATSEGILLDKSALEEISKISLKTSLRYVLGLLSPSQIIAQLSGRENVTGDDVLQASELLLDYKRSADLAINNSMADCMT</sequence>
<feature type="domain" description="AAA+ ATPase" evidence="10">
    <location>
        <begin position="272"/>
        <end position="563"/>
    </location>
</feature>
<dbReference type="Pfam" id="PF17856">
    <property type="entry name" value="TIP49_C"/>
    <property type="match status" value="1"/>
</dbReference>
<dbReference type="InterPro" id="IPR041048">
    <property type="entry name" value="RuvB-like_C"/>
</dbReference>
<dbReference type="Pfam" id="PF06068">
    <property type="entry name" value="TIP49"/>
    <property type="match status" value="1"/>
</dbReference>
<evidence type="ECO:0000256" key="4">
    <source>
        <dbReference type="ARBA" id="ARBA00022801"/>
    </source>
</evidence>
<dbReference type="GeneID" id="36374918"/>
<evidence type="ECO:0000259" key="10">
    <source>
        <dbReference type="SMART" id="SM00382"/>
    </source>
</evidence>
<evidence type="ECO:0000313" key="11">
    <source>
        <dbReference type="EMBL" id="CEF62553.1"/>
    </source>
</evidence>
<keyword evidence="8" id="KW-0805">Transcription regulation</keyword>
<dbReference type="EMBL" id="LN609528">
    <property type="protein sequence ID" value="CEF62553.1"/>
    <property type="molecule type" value="Genomic_DNA"/>
</dbReference>
<evidence type="ECO:0000313" key="12">
    <source>
        <dbReference type="Proteomes" id="UP000035682"/>
    </source>
</evidence>
<keyword evidence="4 8" id="KW-0378">Hydrolase</keyword>
<evidence type="ECO:0000256" key="5">
    <source>
        <dbReference type="ARBA" id="ARBA00022806"/>
    </source>
</evidence>
<dbReference type="GO" id="GO:0016787">
    <property type="term" value="F:hydrolase activity"/>
    <property type="evidence" value="ECO:0007669"/>
    <property type="project" value="UniProtKB-KW"/>
</dbReference>
<evidence type="ECO:0000313" key="13">
    <source>
        <dbReference type="WBParaSite" id="SRAE_1000082300.1"/>
    </source>
</evidence>
<dbReference type="GO" id="GO:0005634">
    <property type="term" value="C:nucleus"/>
    <property type="evidence" value="ECO:0007669"/>
    <property type="project" value="UniProtKB-SubCell"/>
</dbReference>
<dbReference type="InterPro" id="IPR003593">
    <property type="entry name" value="AAA+_ATPase"/>
</dbReference>
<proteinExistence type="inferred from homology"/>
<dbReference type="GO" id="GO:0005524">
    <property type="term" value="F:ATP binding"/>
    <property type="evidence" value="ECO:0007669"/>
    <property type="project" value="UniProtKB-KW"/>
</dbReference>
<dbReference type="RefSeq" id="XP_024501755.1">
    <property type="nucleotide sequence ID" value="XM_024647704.1"/>
</dbReference>
<evidence type="ECO:0000256" key="3">
    <source>
        <dbReference type="ARBA" id="ARBA00022741"/>
    </source>
</evidence>
<dbReference type="eggNOG" id="KOG1942">
    <property type="taxonomic scope" value="Eukaryota"/>
</dbReference>
<keyword evidence="12" id="KW-1185">Reference proteome</keyword>
<evidence type="ECO:0000256" key="8">
    <source>
        <dbReference type="RuleBase" id="RU363048"/>
    </source>
</evidence>
<keyword evidence="7 8" id="KW-0539">Nucleus</keyword>
<evidence type="ECO:0000256" key="1">
    <source>
        <dbReference type="ARBA" id="ARBA00004123"/>
    </source>
</evidence>
<dbReference type="InterPro" id="IPR042487">
    <property type="entry name" value="RuvBL1/2_DNA/RNA_bd_dom"/>
</dbReference>
<dbReference type="CDD" id="cd00009">
    <property type="entry name" value="AAA"/>
    <property type="match status" value="1"/>
</dbReference>
<name>A0A090MV00_STRRB</name>
<dbReference type="SUPFAM" id="SSF50249">
    <property type="entry name" value="Nucleic acid-binding proteins"/>
    <property type="match status" value="1"/>
</dbReference>
<dbReference type="Gene3D" id="2.40.50.360">
    <property type="entry name" value="RuvB-like helicase, domain II"/>
    <property type="match status" value="1"/>
</dbReference>
<dbReference type="Gene3D" id="3.40.50.300">
    <property type="entry name" value="P-loop containing nucleotide triphosphate hydrolases"/>
    <property type="match status" value="1"/>
</dbReference>
<comment type="subcellular location">
    <subcellularLocation>
        <location evidence="1">Nucleus</location>
    </subcellularLocation>
</comment>
<keyword evidence="3 8" id="KW-0547">Nucleotide-binding</keyword>
<gene>
    <name evidence="11 13 14" type="ORF">SRAE_1000082300</name>
</gene>
<accession>A0A090MV00</accession>
<comment type="catalytic activity">
    <reaction evidence="8">
        <text>ATP + H2O = ADP + phosphate + H(+)</text>
        <dbReference type="Rhea" id="RHEA:13065"/>
        <dbReference type="ChEBI" id="CHEBI:15377"/>
        <dbReference type="ChEBI" id="CHEBI:15378"/>
        <dbReference type="ChEBI" id="CHEBI:30616"/>
        <dbReference type="ChEBI" id="CHEBI:43474"/>
        <dbReference type="ChEBI" id="CHEBI:456216"/>
        <dbReference type="EC" id="3.6.4.12"/>
    </reaction>
</comment>
<reference evidence="11 12" key="1">
    <citation type="submission" date="2014-09" db="EMBL/GenBank/DDBJ databases">
        <authorList>
            <person name="Martin A.A."/>
        </authorList>
    </citation>
    <scope>NUCLEOTIDE SEQUENCE</scope>
    <source>
        <strain evidence="12">ED321</strain>
        <strain evidence="11">ED321 Heterogonic</strain>
    </source>
</reference>
<evidence type="ECO:0000256" key="2">
    <source>
        <dbReference type="ARBA" id="ARBA00007519"/>
    </source>
</evidence>
<evidence type="ECO:0000256" key="9">
    <source>
        <dbReference type="SAM" id="MobiDB-lite"/>
    </source>
</evidence>
<comment type="similarity">
    <text evidence="2 8">Belongs to the RuvB family.</text>
</comment>
<protein>
    <recommendedName>
        <fullName evidence="8">RuvB-like helicase</fullName>
        <ecNumber evidence="8">3.6.4.12</ecNumber>
    </recommendedName>
</protein>
<keyword evidence="5 8" id="KW-0347">Helicase</keyword>
<feature type="region of interest" description="Disordered" evidence="9">
    <location>
        <begin position="1"/>
        <end position="20"/>
    </location>
</feature>
<feature type="compositionally biased region" description="Low complexity" evidence="9">
    <location>
        <begin position="1"/>
        <end position="13"/>
    </location>
</feature>
<dbReference type="InterPro" id="IPR010339">
    <property type="entry name" value="TIP49_P-loop"/>
</dbReference>
<organism evidence="11">
    <name type="scientific">Strongyloides ratti</name>
    <name type="common">Parasitic roundworm</name>
    <dbReference type="NCBI Taxonomy" id="34506"/>
    <lineage>
        <taxon>Eukaryota</taxon>
        <taxon>Metazoa</taxon>
        <taxon>Ecdysozoa</taxon>
        <taxon>Nematoda</taxon>
        <taxon>Chromadorea</taxon>
        <taxon>Rhabditida</taxon>
        <taxon>Tylenchina</taxon>
        <taxon>Panagrolaimomorpha</taxon>
        <taxon>Strongyloidoidea</taxon>
        <taxon>Strongyloididae</taxon>
        <taxon>Strongyloides</taxon>
    </lineage>
</organism>
<dbReference type="PANTHER" id="PTHR11093">
    <property type="entry name" value="RUVB-RELATED REPTIN AND PONTIN"/>
    <property type="match status" value="1"/>
</dbReference>
<evidence type="ECO:0000256" key="6">
    <source>
        <dbReference type="ARBA" id="ARBA00022840"/>
    </source>
</evidence>
<dbReference type="EC" id="3.6.4.12" evidence="8"/>
<dbReference type="SMART" id="SM00382">
    <property type="entry name" value="AAA"/>
    <property type="match status" value="1"/>
</dbReference>
<dbReference type="STRING" id="34506.A0A090MV00"/>
<dbReference type="AlphaFoldDB" id="A0A090MV00"/>
<dbReference type="Gene3D" id="1.10.8.60">
    <property type="match status" value="1"/>
</dbReference>
<dbReference type="InterPro" id="IPR027238">
    <property type="entry name" value="RuvB-like"/>
</dbReference>
<reference evidence="13" key="2">
    <citation type="submission" date="2020-12" db="UniProtKB">
        <authorList>
            <consortium name="WormBaseParasite"/>
        </authorList>
    </citation>
    <scope>IDENTIFICATION</scope>
</reference>
<dbReference type="GO" id="GO:0003678">
    <property type="term" value="F:DNA helicase activity"/>
    <property type="evidence" value="ECO:0007669"/>
    <property type="project" value="UniProtKB-EC"/>
</dbReference>
<dbReference type="SUPFAM" id="SSF52540">
    <property type="entry name" value="P-loop containing nucleoside triphosphate hydrolases"/>
    <property type="match status" value="1"/>
</dbReference>
<keyword evidence="8" id="KW-0804">Transcription</keyword>
<dbReference type="OrthoDB" id="10060499at2759"/>
<dbReference type="WormBase" id="SRAE_1000082300">
    <property type="protein sequence ID" value="SRP11507"/>
    <property type="gene ID" value="WBGene00257423"/>
</dbReference>
<dbReference type="Proteomes" id="UP000035682">
    <property type="component" value="Unplaced"/>
</dbReference>
<dbReference type="CTD" id="36374918"/>
<dbReference type="FunFam" id="2.40.50.360:FF:000001">
    <property type="entry name" value="RuvB-like helicase"/>
    <property type="match status" value="1"/>
</dbReference>
<dbReference type="WBParaSite" id="SRAE_1000082300.1">
    <property type="protein sequence ID" value="SRAE_1000082300.1"/>
    <property type="gene ID" value="WBGene00257423"/>
</dbReference>